<name>A0ACB9KH62_BAUVA</name>
<gene>
    <name evidence="1" type="ORF">L6164_036498</name>
</gene>
<proteinExistence type="predicted"/>
<reference evidence="1 2" key="1">
    <citation type="journal article" date="2022" name="DNA Res.">
        <title>Chromosomal-level genome assembly of the orchid tree Bauhinia variegata (Leguminosae; Cercidoideae) supports the allotetraploid origin hypothesis of Bauhinia.</title>
        <authorList>
            <person name="Zhong Y."/>
            <person name="Chen Y."/>
            <person name="Zheng D."/>
            <person name="Pang J."/>
            <person name="Liu Y."/>
            <person name="Luo S."/>
            <person name="Meng S."/>
            <person name="Qian L."/>
            <person name="Wei D."/>
            <person name="Dai S."/>
            <person name="Zhou R."/>
        </authorList>
    </citation>
    <scope>NUCLEOTIDE SEQUENCE [LARGE SCALE GENOMIC DNA]</scope>
    <source>
        <strain evidence="1">BV-YZ2020</strain>
    </source>
</reference>
<organism evidence="1 2">
    <name type="scientific">Bauhinia variegata</name>
    <name type="common">Purple orchid tree</name>
    <name type="synonym">Phanera variegata</name>
    <dbReference type="NCBI Taxonomy" id="167791"/>
    <lineage>
        <taxon>Eukaryota</taxon>
        <taxon>Viridiplantae</taxon>
        <taxon>Streptophyta</taxon>
        <taxon>Embryophyta</taxon>
        <taxon>Tracheophyta</taxon>
        <taxon>Spermatophyta</taxon>
        <taxon>Magnoliopsida</taxon>
        <taxon>eudicotyledons</taxon>
        <taxon>Gunneridae</taxon>
        <taxon>Pentapetalae</taxon>
        <taxon>rosids</taxon>
        <taxon>fabids</taxon>
        <taxon>Fabales</taxon>
        <taxon>Fabaceae</taxon>
        <taxon>Cercidoideae</taxon>
        <taxon>Cercideae</taxon>
        <taxon>Bauhiniinae</taxon>
        <taxon>Bauhinia</taxon>
    </lineage>
</organism>
<comment type="caution">
    <text evidence="1">The sequence shown here is derived from an EMBL/GenBank/DDBJ whole genome shotgun (WGS) entry which is preliminary data.</text>
</comment>
<dbReference type="EMBL" id="CM039439">
    <property type="protein sequence ID" value="KAI4296549.1"/>
    <property type="molecule type" value="Genomic_DNA"/>
</dbReference>
<keyword evidence="2" id="KW-1185">Reference proteome</keyword>
<evidence type="ECO:0000313" key="1">
    <source>
        <dbReference type="EMBL" id="KAI4296549.1"/>
    </source>
</evidence>
<protein>
    <submittedName>
        <fullName evidence="1">Uncharacterized protein</fullName>
    </submittedName>
</protein>
<sequence length="639" mass="71793">MDSHGNLIILETQTRNAKPIWSAKLLVPLLSPNASGKLLDTGNFILVHDESQNVLWQSFDYPTNTFLPYMKLGLNRKTGLDRFLTSWKSSNDPGTGNFTYRIDPSGVPQFFLYKNGAPLWRVGSWTGQRWSGVPQMHDHHFIINATYVNNADEVTIMNVVTDPTVFLTMVVDHTGHMTRSTWHAQEHKWIQFWYDPKEDCDNFNRCGANGFCDPYIADKPECGCLPGFETKYPRKWSLGDESGGCVRNHNVSTCQSGEGFVLVARVKTPDTSKARVDASLNLKACGEKCLKDCSCVAYTTANESSGSGCLTWHGDMGDTRRYARVGQDLYIRVDARELAKYANKQHGSLSKKGMIAIIVVSTLLVMLLIMVYIVSWFVKKQKQARRKHSKYPSTTDFQDSASIKDLESRQSLDLPFFDLSDIAVATNRFSPDNLLGQGGFGSVYKGVLSNGMAIAVKKLSISSGQGIEEFKNEVALIAKLQHRNLVRILGYCIQGQEKMLIYEYLPNKSLDSYIFDKSKRLQLDWKKRKNSGHNDDITSSTLVGHIWDLWSEGRAMEIVDPSLGDTCLDHEVLRCIQIGLLCVQDYPKERPTISVVISMLDNYTNLATPKQPVFSFTRTTHYTGINSVNGMSITVMEGR</sequence>
<evidence type="ECO:0000313" key="2">
    <source>
        <dbReference type="Proteomes" id="UP000828941"/>
    </source>
</evidence>
<dbReference type="Proteomes" id="UP000828941">
    <property type="component" value="Chromosome 14"/>
</dbReference>
<accession>A0ACB9KH62</accession>